<sequence length="582" mass="66179">MGTDTGRSTKYSISAASLSFFVTKSATTTLRVQDTIFEIAFVVGSNRACDRTSGAILKRCAGSGPKSDVKASEHLSPYFEDITMKMEERRCDLLGRQKYLNDKITTMERSIPALIAYNMWMSKKCDDAPYCKIRKIMKKFAPYPDQTEKLLENLKNTVEKLNSETEELHEKIIQADVKLEETEMELESLELMNKEMNDTLKNLEKEVRCHTSPSLHSIHSEDLLCLSKIRQLAEEELNLKNCIKQLEQKETLFKEHMDRLLTSKEYQNVCTRKKIVSCVQDLDCTGKRICYVPKKCLLHEQSEPKGKQGKEEAVTMQSDAIISTLEQNIEKRDQETESELPEERIEKKSWISNWWSNNEKSKAQMRNIDPLGSLHVEDNGTKKSIIASTNPQTQLSTIERTLKDEKINDNEPPKLSKPKSKSAQCHRPCFTPQDLECILRKTCVGKHIPPCKISCNKPIRGCTTFTKKPFCKLPHYIMKDHGIRTGCKPYVLSCDFRNPCEKICPIMSCSRSIGDCRCNCKGKCTRDLSDAPCNCSDDPLGPSEEYQPTGSKQLGEEDSEDEFCECCSCGCEDSDESLCQCN</sequence>
<evidence type="ECO:0000313" key="3">
    <source>
        <dbReference type="EMBL" id="KOX80216.1"/>
    </source>
</evidence>
<dbReference type="AlphaFoldDB" id="A0A0M9AB53"/>
<evidence type="ECO:0000256" key="2">
    <source>
        <dbReference type="SAM" id="MobiDB-lite"/>
    </source>
</evidence>
<reference evidence="3 4" key="1">
    <citation type="submission" date="2015-07" db="EMBL/GenBank/DDBJ databases">
        <title>The genome of Melipona quadrifasciata.</title>
        <authorList>
            <person name="Pan H."/>
            <person name="Kapheim K."/>
        </authorList>
    </citation>
    <scope>NUCLEOTIDE SEQUENCE [LARGE SCALE GENOMIC DNA]</scope>
    <source>
        <strain evidence="3">0111107301</strain>
        <tissue evidence="3">Whole body</tissue>
    </source>
</reference>
<proteinExistence type="predicted"/>
<evidence type="ECO:0000256" key="1">
    <source>
        <dbReference type="SAM" id="Coils"/>
    </source>
</evidence>
<gene>
    <name evidence="3" type="ORF">WN51_08393</name>
</gene>
<keyword evidence="4" id="KW-1185">Reference proteome</keyword>
<dbReference type="EMBL" id="KQ435706">
    <property type="protein sequence ID" value="KOX80216.1"/>
    <property type="molecule type" value="Genomic_DNA"/>
</dbReference>
<dbReference type="OrthoDB" id="7693528at2759"/>
<dbReference type="Proteomes" id="UP000053105">
    <property type="component" value="Unassembled WGS sequence"/>
</dbReference>
<name>A0A0M9AB53_9HYME</name>
<feature type="region of interest" description="Disordered" evidence="2">
    <location>
        <begin position="401"/>
        <end position="423"/>
    </location>
</feature>
<evidence type="ECO:0000313" key="4">
    <source>
        <dbReference type="Proteomes" id="UP000053105"/>
    </source>
</evidence>
<feature type="compositionally biased region" description="Basic and acidic residues" evidence="2">
    <location>
        <begin position="401"/>
        <end position="414"/>
    </location>
</feature>
<keyword evidence="1" id="KW-0175">Coiled coil</keyword>
<accession>A0A0M9AB53</accession>
<protein>
    <submittedName>
        <fullName evidence="3">Uncharacterized protein</fullName>
    </submittedName>
</protein>
<organism evidence="3 4">
    <name type="scientific">Melipona quadrifasciata</name>
    <dbReference type="NCBI Taxonomy" id="166423"/>
    <lineage>
        <taxon>Eukaryota</taxon>
        <taxon>Metazoa</taxon>
        <taxon>Ecdysozoa</taxon>
        <taxon>Arthropoda</taxon>
        <taxon>Hexapoda</taxon>
        <taxon>Insecta</taxon>
        <taxon>Pterygota</taxon>
        <taxon>Neoptera</taxon>
        <taxon>Endopterygota</taxon>
        <taxon>Hymenoptera</taxon>
        <taxon>Apocrita</taxon>
        <taxon>Aculeata</taxon>
        <taxon>Apoidea</taxon>
        <taxon>Anthophila</taxon>
        <taxon>Apidae</taxon>
        <taxon>Melipona</taxon>
    </lineage>
</organism>
<feature type="coiled-coil region" evidence="1">
    <location>
        <begin position="144"/>
        <end position="252"/>
    </location>
</feature>